<keyword evidence="2" id="KW-1185">Reference proteome</keyword>
<accession>A0A7R8MJR1</accession>
<evidence type="ECO:0000313" key="2">
    <source>
        <dbReference type="Proteomes" id="UP000596247"/>
    </source>
</evidence>
<reference evidence="1 2" key="1">
    <citation type="submission" date="2020-09" db="EMBL/GenBank/DDBJ databases">
        <authorList>
            <person name="Jameson E."/>
        </authorList>
    </citation>
    <scope>NUCLEOTIDE SEQUENCE [LARGE SCALE GENOMIC DNA]</scope>
</reference>
<protein>
    <submittedName>
        <fullName evidence="1">Uncharacterized protein</fullName>
    </submittedName>
</protein>
<dbReference type="EMBL" id="LR881104">
    <property type="protein sequence ID" value="CAD5236274.1"/>
    <property type="molecule type" value="Genomic_DNA"/>
</dbReference>
<organism evidence="1 2">
    <name type="scientific">Klebsiella phage vB_KvM-Eowyn</name>
    <dbReference type="NCBI Taxonomy" id="2762819"/>
    <lineage>
        <taxon>Viruses</taxon>
        <taxon>Duplodnaviria</taxon>
        <taxon>Heunggongvirae</taxon>
        <taxon>Uroviricota</taxon>
        <taxon>Caudoviricetes</taxon>
        <taxon>Chimalliviridae</taxon>
        <taxon>Eowynvirus</taxon>
        <taxon>Eowynvirus eowyn</taxon>
    </lineage>
</organism>
<evidence type="ECO:0000313" key="1">
    <source>
        <dbReference type="EMBL" id="CAD5236274.1"/>
    </source>
</evidence>
<proteinExistence type="predicted"/>
<name>A0A7R8MJR1_9CAUD</name>
<sequence length="83" mass="10024">MTHEIELIRYQKGLPHPWVGVPRKKRPRGTAVTVELQRAWYRIYKEELHKKKYHIFDKTPEGKRLRKLRKSQIAATKNKLNFS</sequence>
<dbReference type="Proteomes" id="UP000596247">
    <property type="component" value="Chromosome"/>
</dbReference>
<gene>
    <name evidence="1" type="ORF">LLCLJKAH_00285</name>
</gene>